<gene>
    <name evidence="1" type="ORF">BU202_04320</name>
</gene>
<dbReference type="GO" id="GO:0006261">
    <property type="term" value="P:DNA-templated DNA replication"/>
    <property type="evidence" value="ECO:0007669"/>
    <property type="project" value="TreeGrafter"/>
</dbReference>
<dbReference type="InterPro" id="IPR050238">
    <property type="entry name" value="DNA_Rep/Repair_Clamp_Loader"/>
</dbReference>
<reference evidence="2" key="1">
    <citation type="submission" date="2016-12" db="EMBL/GenBank/DDBJ databases">
        <authorList>
            <person name="Gulvik C.A."/>
        </authorList>
    </citation>
    <scope>NUCLEOTIDE SEQUENCE [LARGE SCALE GENOMIC DNA]</scope>
    <source>
        <strain evidence="2">NED12-00049-6B</strain>
    </source>
</reference>
<comment type="caution">
    <text evidence="1">The sequence shown here is derived from an EMBL/GenBank/DDBJ whole genome shotgun (WGS) entry which is preliminary data.</text>
</comment>
<accession>A0A1Q8E8V1</accession>
<protein>
    <submittedName>
        <fullName evidence="1">DNA polymerase III subunit delta</fullName>
    </submittedName>
</protein>
<dbReference type="InterPro" id="IPR027417">
    <property type="entry name" value="P-loop_NTPase"/>
</dbReference>
<dbReference type="OrthoDB" id="9810148at2"/>
<dbReference type="NCBIfam" id="NF005581">
    <property type="entry name" value="PRK07276.1"/>
    <property type="match status" value="1"/>
</dbReference>
<dbReference type="AlphaFoldDB" id="A0A1Q8E8V1"/>
<dbReference type="SUPFAM" id="SSF52540">
    <property type="entry name" value="P-loop containing nucleoside triphosphate hydrolases"/>
    <property type="match status" value="1"/>
</dbReference>
<dbReference type="PANTHER" id="PTHR11669">
    <property type="entry name" value="REPLICATION FACTOR C / DNA POLYMERASE III GAMMA-TAU SUBUNIT"/>
    <property type="match status" value="1"/>
</dbReference>
<proteinExistence type="predicted"/>
<name>A0A1Q8E8V1_9STRE</name>
<sequence length="301" mass="34175">MKKEELQGLQPQLYQSFQTVLQQGRLAHAYLFSGDFASFEMAVFLSQAIFCEDKVAEIPCGQCRSCRLIEQGEFTDVTVVSPQGNTIKTETIRDLVKQFSQSGFESNQQVFIIRDAEKMHPNAANSLLKVIEEPQSDIRIFLLTNQEHAVLATIKSRVQIVAFPKNLPILERLLEEEGLLKTQAQLIARLVASIEEAKQLASQKSFLDLITVAKKWLDILLKQPNKAYVQVGNLVRLAPEKLDQSRLFGLLTLLLADQMTEPRVLTYLENLQLARQQWQSNVSLQNALEYWLLSTEKQVKG</sequence>
<dbReference type="PANTHER" id="PTHR11669:SF8">
    <property type="entry name" value="DNA POLYMERASE III SUBUNIT DELTA"/>
    <property type="match status" value="1"/>
</dbReference>
<dbReference type="RefSeq" id="WP_075104574.1">
    <property type="nucleotide sequence ID" value="NZ_MSJM01000003.1"/>
</dbReference>
<evidence type="ECO:0000313" key="2">
    <source>
        <dbReference type="Proteomes" id="UP000186890"/>
    </source>
</evidence>
<organism evidence="1 2">
    <name type="scientific">Streptococcus cuniculi</name>
    <dbReference type="NCBI Taxonomy" id="1432788"/>
    <lineage>
        <taxon>Bacteria</taxon>
        <taxon>Bacillati</taxon>
        <taxon>Bacillota</taxon>
        <taxon>Bacilli</taxon>
        <taxon>Lactobacillales</taxon>
        <taxon>Streptococcaceae</taxon>
        <taxon>Streptococcus</taxon>
    </lineage>
</organism>
<dbReference type="Pfam" id="PF13177">
    <property type="entry name" value="DNA_pol3_delta2"/>
    <property type="match status" value="1"/>
</dbReference>
<keyword evidence="2" id="KW-1185">Reference proteome</keyword>
<dbReference type="Gene3D" id="3.40.50.300">
    <property type="entry name" value="P-loop containing nucleotide triphosphate hydrolases"/>
    <property type="match status" value="1"/>
</dbReference>
<evidence type="ECO:0000313" key="1">
    <source>
        <dbReference type="EMBL" id="OLF48224.1"/>
    </source>
</evidence>
<dbReference type="EMBL" id="MSJM01000003">
    <property type="protein sequence ID" value="OLF48224.1"/>
    <property type="molecule type" value="Genomic_DNA"/>
</dbReference>
<dbReference type="Proteomes" id="UP000186890">
    <property type="component" value="Unassembled WGS sequence"/>
</dbReference>